<gene>
    <name evidence="9" type="ORF">M440DRAFT_1425336</name>
</gene>
<dbReference type="OrthoDB" id="5417844at2759"/>
<dbReference type="InterPro" id="IPR052337">
    <property type="entry name" value="SAT4-like"/>
</dbReference>
<feature type="domain" description="Rhodopsin" evidence="8">
    <location>
        <begin position="38"/>
        <end position="286"/>
    </location>
</feature>
<accession>A0A2T4BTS6</accession>
<sequence>MASLGPPPPGIDLYESRAADLVASWASTWSLAVVSVMLRVVCRRLAKVRFWLDDWFIITSLFFSGGFMFTVTIYMVDNGMCRHIWAGPADATRDWALGLFTTEFTYTLSLVFIKWSVLAFYWRIFSIQFLDKLCLWILAGMVACWGVAAILTSIFQCVPIPALWQQFDPVHPTDPDTFNCGVDIHNLFIGKAVPHIVTDALILVFPLPYIWHLHLRLSQKIATAGIFLVGIFVSIVSIVRFVFVLEVDLDSPDVTWDQCSEMLWTGIEIYIGTVCACLPSLKPLLNLVLYGSVYPRSHRPTASDAQIMFEIAEAAKRRCRQPSNTNVSSSYIFASVRGAVEDARVSEGLPESVTGSVPDDSPTIEMDDVGEHTKGCG</sequence>
<evidence type="ECO:0000313" key="10">
    <source>
        <dbReference type="Proteomes" id="UP000240760"/>
    </source>
</evidence>
<evidence type="ECO:0000256" key="4">
    <source>
        <dbReference type="ARBA" id="ARBA00023136"/>
    </source>
</evidence>
<dbReference type="STRING" id="983965.A0A2T4BTS6"/>
<feature type="transmembrane region" description="Helical" evidence="7">
    <location>
        <begin position="133"/>
        <end position="155"/>
    </location>
</feature>
<reference evidence="9 10" key="1">
    <citation type="submission" date="2016-07" db="EMBL/GenBank/DDBJ databases">
        <title>Multiple horizontal gene transfer events from other fungi enriched the ability of initially mycotrophic Trichoderma (Ascomycota) to feed on dead plant biomass.</title>
        <authorList>
            <consortium name="DOE Joint Genome Institute"/>
            <person name="Aerts A."/>
            <person name="Atanasova L."/>
            <person name="Chenthamara K."/>
            <person name="Zhang J."/>
            <person name="Grujic M."/>
            <person name="Henrissat B."/>
            <person name="Kuo A."/>
            <person name="Salamov A."/>
            <person name="Lipzen A."/>
            <person name="Labutti K."/>
            <person name="Barry K."/>
            <person name="Miao Y."/>
            <person name="Rahimi M.J."/>
            <person name="Shen Q."/>
            <person name="Grigoriev I.V."/>
            <person name="Kubicek C.P."/>
            <person name="Druzhinina I.S."/>
        </authorList>
    </citation>
    <scope>NUCLEOTIDE SEQUENCE [LARGE SCALE GENOMIC DNA]</scope>
    <source>
        <strain evidence="9 10">ATCC 18648</strain>
    </source>
</reference>
<protein>
    <recommendedName>
        <fullName evidence="8">Rhodopsin domain-containing protein</fullName>
    </recommendedName>
</protein>
<evidence type="ECO:0000256" key="1">
    <source>
        <dbReference type="ARBA" id="ARBA00004141"/>
    </source>
</evidence>
<dbReference type="PANTHER" id="PTHR33048:SF47">
    <property type="entry name" value="INTEGRAL MEMBRANE PROTEIN-RELATED"/>
    <property type="match status" value="1"/>
</dbReference>
<evidence type="ECO:0000256" key="7">
    <source>
        <dbReference type="SAM" id="Phobius"/>
    </source>
</evidence>
<keyword evidence="3 7" id="KW-1133">Transmembrane helix</keyword>
<dbReference type="PANTHER" id="PTHR33048">
    <property type="entry name" value="PTH11-LIKE INTEGRAL MEMBRANE PROTEIN (AFU_ORTHOLOGUE AFUA_5G11245)"/>
    <property type="match status" value="1"/>
</dbReference>
<name>A0A2T4BTS6_TRILO</name>
<feature type="transmembrane region" description="Helical" evidence="7">
    <location>
        <begin position="263"/>
        <end position="281"/>
    </location>
</feature>
<feature type="region of interest" description="Disordered" evidence="6">
    <location>
        <begin position="345"/>
        <end position="377"/>
    </location>
</feature>
<comment type="similarity">
    <text evidence="5">Belongs to the SAT4 family.</text>
</comment>
<feature type="transmembrane region" description="Helical" evidence="7">
    <location>
        <begin position="22"/>
        <end position="42"/>
    </location>
</feature>
<keyword evidence="10" id="KW-1185">Reference proteome</keyword>
<dbReference type="AlphaFoldDB" id="A0A2T4BTS6"/>
<dbReference type="GO" id="GO:0016020">
    <property type="term" value="C:membrane"/>
    <property type="evidence" value="ECO:0007669"/>
    <property type="project" value="UniProtKB-SubCell"/>
</dbReference>
<evidence type="ECO:0000259" key="8">
    <source>
        <dbReference type="Pfam" id="PF20684"/>
    </source>
</evidence>
<dbReference type="EMBL" id="KZ679140">
    <property type="protein sequence ID" value="PTB72704.1"/>
    <property type="molecule type" value="Genomic_DNA"/>
</dbReference>
<evidence type="ECO:0000313" key="9">
    <source>
        <dbReference type="EMBL" id="PTB72704.1"/>
    </source>
</evidence>
<proteinExistence type="inferred from homology"/>
<keyword evidence="2 7" id="KW-0812">Transmembrane</keyword>
<evidence type="ECO:0000256" key="3">
    <source>
        <dbReference type="ARBA" id="ARBA00022989"/>
    </source>
</evidence>
<feature type="transmembrane region" description="Helical" evidence="7">
    <location>
        <begin position="54"/>
        <end position="75"/>
    </location>
</feature>
<keyword evidence="4 7" id="KW-0472">Membrane</keyword>
<feature type="transmembrane region" description="Helical" evidence="7">
    <location>
        <begin position="192"/>
        <end position="211"/>
    </location>
</feature>
<dbReference type="Proteomes" id="UP000240760">
    <property type="component" value="Unassembled WGS sequence"/>
</dbReference>
<evidence type="ECO:0000256" key="6">
    <source>
        <dbReference type="SAM" id="MobiDB-lite"/>
    </source>
</evidence>
<evidence type="ECO:0000256" key="5">
    <source>
        <dbReference type="ARBA" id="ARBA00038359"/>
    </source>
</evidence>
<evidence type="ECO:0000256" key="2">
    <source>
        <dbReference type="ARBA" id="ARBA00022692"/>
    </source>
</evidence>
<feature type="transmembrane region" description="Helical" evidence="7">
    <location>
        <begin position="223"/>
        <end position="243"/>
    </location>
</feature>
<organism evidence="9 10">
    <name type="scientific">Trichoderma longibrachiatum ATCC 18648</name>
    <dbReference type="NCBI Taxonomy" id="983965"/>
    <lineage>
        <taxon>Eukaryota</taxon>
        <taxon>Fungi</taxon>
        <taxon>Dikarya</taxon>
        <taxon>Ascomycota</taxon>
        <taxon>Pezizomycotina</taxon>
        <taxon>Sordariomycetes</taxon>
        <taxon>Hypocreomycetidae</taxon>
        <taxon>Hypocreales</taxon>
        <taxon>Hypocreaceae</taxon>
        <taxon>Trichoderma</taxon>
    </lineage>
</organism>
<dbReference type="InterPro" id="IPR049326">
    <property type="entry name" value="Rhodopsin_dom_fungi"/>
</dbReference>
<dbReference type="Pfam" id="PF20684">
    <property type="entry name" value="Fung_rhodopsin"/>
    <property type="match status" value="1"/>
</dbReference>
<feature type="transmembrane region" description="Helical" evidence="7">
    <location>
        <begin position="95"/>
        <end position="121"/>
    </location>
</feature>
<comment type="subcellular location">
    <subcellularLocation>
        <location evidence="1">Membrane</location>
        <topology evidence="1">Multi-pass membrane protein</topology>
    </subcellularLocation>
</comment>